<dbReference type="Gene3D" id="1.20.58.160">
    <property type="match status" value="1"/>
</dbReference>
<dbReference type="GO" id="GO:0016020">
    <property type="term" value="C:membrane"/>
    <property type="evidence" value="ECO:0007669"/>
    <property type="project" value="UniProtKB-SubCell"/>
</dbReference>
<reference evidence="9" key="1">
    <citation type="submission" date="2022-06" db="EMBL/GenBank/DDBJ databases">
        <title>Uncovering the hologenomic basis of an extraordinary plant invasion.</title>
        <authorList>
            <person name="Bieker V.C."/>
            <person name="Martin M.D."/>
            <person name="Gilbert T."/>
            <person name="Hodgins K."/>
            <person name="Battlay P."/>
            <person name="Petersen B."/>
            <person name="Wilson J."/>
        </authorList>
    </citation>
    <scope>NUCLEOTIDE SEQUENCE</scope>
    <source>
        <strain evidence="9">AA19_3_7</strain>
        <tissue evidence="9">Leaf</tissue>
    </source>
</reference>
<dbReference type="InterPro" id="IPR008942">
    <property type="entry name" value="ENTH_VHS"/>
</dbReference>
<keyword evidence="4" id="KW-0653">Protein transport</keyword>
<dbReference type="PANTHER" id="PTHR45898:SF2">
    <property type="entry name" value="TOM1-LIKE PROTEIN 6"/>
    <property type="match status" value="1"/>
</dbReference>
<organism evidence="9 10">
    <name type="scientific">Ambrosia artemisiifolia</name>
    <name type="common">Common ragweed</name>
    <dbReference type="NCBI Taxonomy" id="4212"/>
    <lineage>
        <taxon>Eukaryota</taxon>
        <taxon>Viridiplantae</taxon>
        <taxon>Streptophyta</taxon>
        <taxon>Embryophyta</taxon>
        <taxon>Tracheophyta</taxon>
        <taxon>Spermatophyta</taxon>
        <taxon>Magnoliopsida</taxon>
        <taxon>eudicotyledons</taxon>
        <taxon>Gunneridae</taxon>
        <taxon>Pentapetalae</taxon>
        <taxon>asterids</taxon>
        <taxon>campanulids</taxon>
        <taxon>Asterales</taxon>
        <taxon>Asteraceae</taxon>
        <taxon>Asteroideae</taxon>
        <taxon>Heliantheae alliance</taxon>
        <taxon>Heliantheae</taxon>
        <taxon>Ambrosia</taxon>
    </lineage>
</organism>
<evidence type="ECO:0000313" key="9">
    <source>
        <dbReference type="EMBL" id="KAI7750714.1"/>
    </source>
</evidence>
<dbReference type="GO" id="GO:0043130">
    <property type="term" value="F:ubiquitin binding"/>
    <property type="evidence" value="ECO:0007669"/>
    <property type="project" value="InterPro"/>
</dbReference>
<evidence type="ECO:0000256" key="1">
    <source>
        <dbReference type="ARBA" id="ARBA00004170"/>
    </source>
</evidence>
<keyword evidence="10" id="KW-1185">Reference proteome</keyword>
<feature type="region of interest" description="Disordered" evidence="6">
    <location>
        <begin position="308"/>
        <end position="351"/>
    </location>
</feature>
<keyword evidence="5" id="KW-0472">Membrane</keyword>
<sequence>MIPMLPFSPPTGHVNAYARVDKATSEFLSCPDWRLNIAICDTINSKPWLARDHIRAVRSRIQHKNPNVQLLALTLLETIMKNCSEHIHAQISERKILFEMIKIVKKKGNMRVKERILALIDTWQEVYGGRVGKLTAQYYYAYEELRRYGVDFPRRSPNSVPVITPPATHHAGASSSTRHEPVENVSLSTLDSMRNTLDLLSEMLQAVDPKDRKAMKDEVIVELYDQCRLNQKKLGQTLSTTTDEEILRQGIQFNDALQYIIEKHDAIASGSPIPVKPPNLLTRQPWVKQIDSKGDHPESSNAALIRISNEIQEEPDESATISSRRNEKQTAVSQTGKEATVPESDKKPVSDPSLVMALVPSDPLPAAATKNALEGDLIDLFSLSLSPATPSTSNPYNQTLDSSTVMENQPQVQQMNSYAVPWAQTRPQLEYEPQPPVQTIDQQPNYIPPPWAPTPGYYCNSYASNYSAPSYHNNGSSVGVGLNPYVPSYRLFEDLNVLGNMRTSDTPGTSGPCMLGGRK</sequence>
<dbReference type="Proteomes" id="UP001206925">
    <property type="component" value="Unassembled WGS sequence"/>
</dbReference>
<evidence type="ECO:0000256" key="3">
    <source>
        <dbReference type="ARBA" id="ARBA00022448"/>
    </source>
</evidence>
<protein>
    <submittedName>
        <fullName evidence="9">Uncharacterized protein</fullName>
    </submittedName>
</protein>
<dbReference type="InterPro" id="IPR038425">
    <property type="entry name" value="GAT_sf"/>
</dbReference>
<feature type="region of interest" description="Disordered" evidence="6">
    <location>
        <begin position="160"/>
        <end position="183"/>
    </location>
</feature>
<dbReference type="SUPFAM" id="SSF89009">
    <property type="entry name" value="GAT-like domain"/>
    <property type="match status" value="1"/>
</dbReference>
<dbReference type="InterPro" id="IPR002014">
    <property type="entry name" value="VHS_dom"/>
</dbReference>
<dbReference type="AlphaFoldDB" id="A0AAD5GRK1"/>
<feature type="domain" description="GAT" evidence="8">
    <location>
        <begin position="181"/>
        <end position="269"/>
    </location>
</feature>
<evidence type="ECO:0000256" key="2">
    <source>
        <dbReference type="ARBA" id="ARBA00007708"/>
    </source>
</evidence>
<comment type="similarity">
    <text evidence="2">Belongs to the TOM1 family.</text>
</comment>
<dbReference type="EMBL" id="JAMZMK010006093">
    <property type="protein sequence ID" value="KAI7750714.1"/>
    <property type="molecule type" value="Genomic_DNA"/>
</dbReference>
<dbReference type="GO" id="GO:0005737">
    <property type="term" value="C:cytoplasm"/>
    <property type="evidence" value="ECO:0007669"/>
    <property type="project" value="UniProtKB-ARBA"/>
</dbReference>
<keyword evidence="3" id="KW-0813">Transport</keyword>
<name>A0AAD5GRK1_AMBAR</name>
<evidence type="ECO:0000256" key="6">
    <source>
        <dbReference type="SAM" id="MobiDB-lite"/>
    </source>
</evidence>
<feature type="domain" description="VHS" evidence="7">
    <location>
        <begin position="23"/>
        <end position="153"/>
    </location>
</feature>
<evidence type="ECO:0000259" key="7">
    <source>
        <dbReference type="PROSITE" id="PS50179"/>
    </source>
</evidence>
<dbReference type="SMART" id="SM00288">
    <property type="entry name" value="VHS"/>
    <property type="match status" value="1"/>
</dbReference>
<dbReference type="InterPro" id="IPR044836">
    <property type="entry name" value="TOL_plant"/>
</dbReference>
<dbReference type="Pfam" id="PF00790">
    <property type="entry name" value="VHS"/>
    <property type="match status" value="1"/>
</dbReference>
<dbReference type="InterPro" id="IPR004152">
    <property type="entry name" value="GAT_dom"/>
</dbReference>
<evidence type="ECO:0000256" key="4">
    <source>
        <dbReference type="ARBA" id="ARBA00022927"/>
    </source>
</evidence>
<evidence type="ECO:0000259" key="8">
    <source>
        <dbReference type="PROSITE" id="PS50909"/>
    </source>
</evidence>
<comment type="caution">
    <text evidence="9">The sequence shown here is derived from an EMBL/GenBank/DDBJ whole genome shotgun (WGS) entry which is preliminary data.</text>
</comment>
<comment type="subcellular location">
    <subcellularLocation>
        <location evidence="1">Membrane</location>
        <topology evidence="1">Peripheral membrane protein</topology>
    </subcellularLocation>
</comment>
<evidence type="ECO:0000313" key="10">
    <source>
        <dbReference type="Proteomes" id="UP001206925"/>
    </source>
</evidence>
<dbReference type="Gene3D" id="1.25.40.90">
    <property type="match status" value="1"/>
</dbReference>
<dbReference type="GO" id="GO:0035091">
    <property type="term" value="F:phosphatidylinositol binding"/>
    <property type="evidence" value="ECO:0007669"/>
    <property type="project" value="InterPro"/>
</dbReference>
<dbReference type="PROSITE" id="PS50909">
    <property type="entry name" value="GAT"/>
    <property type="match status" value="1"/>
</dbReference>
<feature type="compositionally biased region" description="Polar residues" evidence="6">
    <location>
        <begin position="319"/>
        <end position="337"/>
    </location>
</feature>
<dbReference type="SUPFAM" id="SSF48464">
    <property type="entry name" value="ENTH/VHS domain"/>
    <property type="match status" value="1"/>
</dbReference>
<evidence type="ECO:0000256" key="5">
    <source>
        <dbReference type="ARBA" id="ARBA00023136"/>
    </source>
</evidence>
<dbReference type="PROSITE" id="PS50179">
    <property type="entry name" value="VHS"/>
    <property type="match status" value="1"/>
</dbReference>
<gene>
    <name evidence="9" type="ORF">M8C21_013016</name>
</gene>
<proteinExistence type="inferred from homology"/>
<dbReference type="GO" id="GO:0043328">
    <property type="term" value="P:protein transport to vacuole involved in ubiquitin-dependent protein catabolic process via the multivesicular body sorting pathway"/>
    <property type="evidence" value="ECO:0007669"/>
    <property type="project" value="InterPro"/>
</dbReference>
<accession>A0AAD5GRK1</accession>
<dbReference type="CDD" id="cd14231">
    <property type="entry name" value="GAT_GGA-like_plant"/>
    <property type="match status" value="1"/>
</dbReference>
<dbReference type="CDD" id="cd03561">
    <property type="entry name" value="VHS"/>
    <property type="match status" value="1"/>
</dbReference>
<dbReference type="Pfam" id="PF03127">
    <property type="entry name" value="GAT"/>
    <property type="match status" value="1"/>
</dbReference>
<dbReference type="PANTHER" id="PTHR45898">
    <property type="entry name" value="TOM1-LIKE PROTEIN"/>
    <property type="match status" value="1"/>
</dbReference>